<evidence type="ECO:0000313" key="3">
    <source>
        <dbReference type="EMBL" id="KAG7477073.1"/>
    </source>
</evidence>
<name>A0A9D3Q4E5_MEGAT</name>
<feature type="transmembrane region" description="Helical" evidence="2">
    <location>
        <begin position="133"/>
        <end position="153"/>
    </location>
</feature>
<keyword evidence="2" id="KW-0812">Transmembrane</keyword>
<sequence length="254" mass="28569">MEMEVYSTPQKMEEDTAEYSFMLPCLPDTVPGEAPEVHGVAPGGDEPAESPPCSHTRLPGGPDPRSSLPLPTPSQCDYSTVLRSSEISLVDPYDSVEMRPSGIYTPMHRADPGTPLTARQSFPGKDSLYKMTLLLFTTLWIITLISLVATLHFCNQQSATATVRKKMELRKMISELQMEVEDVDHFYSSRMMCTPNNSNPTNVDQMSAMSKKHPVIIKSVWRWIKEAAGRTVFEFNYARGKKIFNFEDFCFQLA</sequence>
<keyword evidence="4" id="KW-1185">Reference proteome</keyword>
<organism evidence="3 4">
    <name type="scientific">Megalops atlanticus</name>
    <name type="common">Tarpon</name>
    <name type="synonym">Clupea gigantea</name>
    <dbReference type="NCBI Taxonomy" id="7932"/>
    <lineage>
        <taxon>Eukaryota</taxon>
        <taxon>Metazoa</taxon>
        <taxon>Chordata</taxon>
        <taxon>Craniata</taxon>
        <taxon>Vertebrata</taxon>
        <taxon>Euteleostomi</taxon>
        <taxon>Actinopterygii</taxon>
        <taxon>Neopterygii</taxon>
        <taxon>Teleostei</taxon>
        <taxon>Elopiformes</taxon>
        <taxon>Megalopidae</taxon>
        <taxon>Megalops</taxon>
    </lineage>
</organism>
<dbReference type="AlphaFoldDB" id="A0A9D3Q4E5"/>
<protein>
    <submittedName>
        <fullName evidence="3">Uncharacterized protein</fullName>
    </submittedName>
</protein>
<evidence type="ECO:0000313" key="4">
    <source>
        <dbReference type="Proteomes" id="UP001046870"/>
    </source>
</evidence>
<dbReference type="EMBL" id="JAFDVH010000006">
    <property type="protein sequence ID" value="KAG7477073.1"/>
    <property type="molecule type" value="Genomic_DNA"/>
</dbReference>
<keyword evidence="2" id="KW-1133">Transmembrane helix</keyword>
<feature type="region of interest" description="Disordered" evidence="1">
    <location>
        <begin position="24"/>
        <end position="74"/>
    </location>
</feature>
<dbReference type="Proteomes" id="UP001046870">
    <property type="component" value="Chromosome 6"/>
</dbReference>
<reference evidence="3" key="1">
    <citation type="submission" date="2021-01" db="EMBL/GenBank/DDBJ databases">
        <authorList>
            <person name="Zahm M."/>
            <person name="Roques C."/>
            <person name="Cabau C."/>
            <person name="Klopp C."/>
            <person name="Donnadieu C."/>
            <person name="Jouanno E."/>
            <person name="Lampietro C."/>
            <person name="Louis A."/>
            <person name="Herpin A."/>
            <person name="Echchiki A."/>
            <person name="Berthelot C."/>
            <person name="Parey E."/>
            <person name="Roest-Crollius H."/>
            <person name="Braasch I."/>
            <person name="Postlethwait J."/>
            <person name="Bobe J."/>
            <person name="Montfort J."/>
            <person name="Bouchez O."/>
            <person name="Begum T."/>
            <person name="Mejri S."/>
            <person name="Adams A."/>
            <person name="Chen W.-J."/>
            <person name="Guiguen Y."/>
        </authorList>
    </citation>
    <scope>NUCLEOTIDE SEQUENCE</scope>
    <source>
        <strain evidence="3">YG-15Mar2019-1</strain>
        <tissue evidence="3">Brain</tissue>
    </source>
</reference>
<keyword evidence="2" id="KW-0472">Membrane</keyword>
<gene>
    <name evidence="3" type="ORF">MATL_G00089350</name>
</gene>
<proteinExistence type="predicted"/>
<evidence type="ECO:0000256" key="1">
    <source>
        <dbReference type="SAM" id="MobiDB-lite"/>
    </source>
</evidence>
<accession>A0A9D3Q4E5</accession>
<evidence type="ECO:0000256" key="2">
    <source>
        <dbReference type="SAM" id="Phobius"/>
    </source>
</evidence>
<comment type="caution">
    <text evidence="3">The sequence shown here is derived from an EMBL/GenBank/DDBJ whole genome shotgun (WGS) entry which is preliminary data.</text>
</comment>
<dbReference type="OrthoDB" id="10622336at2759"/>